<organism evidence="4 5">
    <name type="scientific">Delitschia confertaspora ATCC 74209</name>
    <dbReference type="NCBI Taxonomy" id="1513339"/>
    <lineage>
        <taxon>Eukaryota</taxon>
        <taxon>Fungi</taxon>
        <taxon>Dikarya</taxon>
        <taxon>Ascomycota</taxon>
        <taxon>Pezizomycotina</taxon>
        <taxon>Dothideomycetes</taxon>
        <taxon>Pleosporomycetidae</taxon>
        <taxon>Pleosporales</taxon>
        <taxon>Delitschiaceae</taxon>
        <taxon>Delitschia</taxon>
    </lineage>
</organism>
<keyword evidence="5" id="KW-1185">Reference proteome</keyword>
<accession>A0A9P4MPG1</accession>
<feature type="domain" description="RRM" evidence="3">
    <location>
        <begin position="1"/>
        <end position="86"/>
    </location>
</feature>
<dbReference type="InterPro" id="IPR000504">
    <property type="entry name" value="RRM_dom"/>
</dbReference>
<comment type="caution">
    <text evidence="4">The sequence shown here is derived from an EMBL/GenBank/DDBJ whole genome shotgun (WGS) entry which is preliminary data.</text>
</comment>
<dbReference type="Proteomes" id="UP000799536">
    <property type="component" value="Unassembled WGS sequence"/>
</dbReference>
<protein>
    <recommendedName>
        <fullName evidence="2">RNA-dependent RNA polymerase</fullName>
        <ecNumber evidence="2">2.7.7.48</ecNumber>
    </recommendedName>
</protein>
<dbReference type="EMBL" id="ML994013">
    <property type="protein sequence ID" value="KAF2200619.1"/>
    <property type="molecule type" value="Genomic_DNA"/>
</dbReference>
<evidence type="ECO:0000313" key="5">
    <source>
        <dbReference type="Proteomes" id="UP000799536"/>
    </source>
</evidence>
<comment type="similarity">
    <text evidence="2">Belongs to the RdRP family.</text>
</comment>
<dbReference type="Pfam" id="PF05183">
    <property type="entry name" value="RdRP"/>
    <property type="match status" value="1"/>
</dbReference>
<dbReference type="InterPro" id="IPR012677">
    <property type="entry name" value="Nucleotide-bd_a/b_plait_sf"/>
</dbReference>
<reference evidence="4" key="1">
    <citation type="journal article" date="2020" name="Stud. Mycol.">
        <title>101 Dothideomycetes genomes: a test case for predicting lifestyles and emergence of pathogens.</title>
        <authorList>
            <person name="Haridas S."/>
            <person name="Albert R."/>
            <person name="Binder M."/>
            <person name="Bloem J."/>
            <person name="Labutti K."/>
            <person name="Salamov A."/>
            <person name="Andreopoulos B."/>
            <person name="Baker S."/>
            <person name="Barry K."/>
            <person name="Bills G."/>
            <person name="Bluhm B."/>
            <person name="Cannon C."/>
            <person name="Castanera R."/>
            <person name="Culley D."/>
            <person name="Daum C."/>
            <person name="Ezra D."/>
            <person name="Gonzalez J."/>
            <person name="Henrissat B."/>
            <person name="Kuo A."/>
            <person name="Liang C."/>
            <person name="Lipzen A."/>
            <person name="Lutzoni F."/>
            <person name="Magnuson J."/>
            <person name="Mondo S."/>
            <person name="Nolan M."/>
            <person name="Ohm R."/>
            <person name="Pangilinan J."/>
            <person name="Park H.-J."/>
            <person name="Ramirez L."/>
            <person name="Alfaro M."/>
            <person name="Sun H."/>
            <person name="Tritt A."/>
            <person name="Yoshinaga Y."/>
            <person name="Zwiers L.-H."/>
            <person name="Turgeon B."/>
            <person name="Goodwin S."/>
            <person name="Spatafora J."/>
            <person name="Crous P."/>
            <person name="Grigoriev I."/>
        </authorList>
    </citation>
    <scope>NUCLEOTIDE SEQUENCE</scope>
    <source>
        <strain evidence="4">ATCC 74209</strain>
    </source>
</reference>
<name>A0A9P4MPG1_9PLEO</name>
<proteinExistence type="inferred from homology"/>
<keyword evidence="2" id="KW-0696">RNA-directed RNA polymerase</keyword>
<dbReference type="AlphaFoldDB" id="A0A9P4MPG1"/>
<keyword evidence="1 2" id="KW-0694">RNA-binding</keyword>
<dbReference type="EC" id="2.7.7.48" evidence="2"/>
<evidence type="ECO:0000313" key="4">
    <source>
        <dbReference type="EMBL" id="KAF2200619.1"/>
    </source>
</evidence>
<dbReference type="InterPro" id="IPR035979">
    <property type="entry name" value="RBD_domain_sf"/>
</dbReference>
<dbReference type="GO" id="GO:0031380">
    <property type="term" value="C:nuclear RNA-directed RNA polymerase complex"/>
    <property type="evidence" value="ECO:0007669"/>
    <property type="project" value="TreeGrafter"/>
</dbReference>
<sequence>MDVHVGRVPPQVTEQQLKKLFRSYLASFNILAFDCKKYSTKSGLGFAFLTLPEADKARRFLQYWHQLGYNAPRLFGSALVLNQGHNQPDEFHVRSLLAEQQKVASKLAKEPPKPKAREQSGFHFSSLSVGIWGYEGDAIGVDSQFQDNRNGVIVFGNSSLEIHLAAKVHYMTTGAARKTTRLDIDYASVDNVAISSGNQVRPTLSLTLTMPPKIYEVIDTKAQTDSYLANLLDTISITPNQDTLYGINPSLPGAKKHLARICCIDDAHAKVVGLCMVYQIVLEKDNPMLAIQRLFKTNLKMPPLNIFQTATLNSKANIVEEFTIFCSWMIDSNVYPDITFPIRFQLHSLVLEGYLPPAKVTQLLGGIEALAKSEGPRMVAEALRKCRYEIPSPSRNVRENEYSISALLSLVREYVSYEKDLEPLQDLVIRYEHLVHVYKATVTPTGLFLRGPDAEVSNRVLRRYSEQSEYFLRVTFADEDGMPVQFDGRASQEEVWLRFRKFLQMGMFVAGRGYKFLGFSHSSLRNQTCWFMAPFMHEGKEINSEEIILDIGDFSHLRCPAKCAARIGQAFSDTTTAIKIAANQMSVVPDVERNGRCFSDGCGTISMQLLRKVWKMLPSRFLQPSVLQIRFKGAKGVVSLDARLRGDVLALRNSMLKFEAGSTWNDIELCGAGYKPLPCFLNRQFIKILEDLGVPKKVFLDLQTDEMDILKMVTRTPVNAANFLESSFVGKSAKTPMLIKLMNDIGLSFRKDQFLTDMVEIATMSKLRDMKYRGRIQVKDGVVLYGIMDETGILKEDQVYVPVRKKVDNHFEMYCIVGDVAITRAPALHPGDIQRVEAVEVPEDSPLRHLYNCVVFSRFGERDLPSQLGGGDLDGDIFNVIYDQRLLPKWTTTAADYPRQAPVELDRPIVTSDMTEFFIDFMKSDQLGRISTLHLCLADREPNGTFAPSCIKLAELASIAVDFSKSGIPVDQTQIPKARPVRPDFMAPGPRFVLDKKIALEETKVTEEEDEADPVSLLNGGQRKTLYYESEKILGELYRAIDEKQFFQQMRQISEATQLCPDEEPIMQTLWKYVKRETMAIQWEHHRQLGEEIRETYESNLIDIMTSLSPHPRERLQEVEVFTGNILGKNRGKENKRTREASKELSERFNRDVEFTVKRIMNSEELDEDYDASETLPRAIACFAVGIEEKKRWWKLESFKYVAAAVCLEELWKFHGLKGLRRVYQTEPVNVTPYLSAKASSLY</sequence>
<dbReference type="OrthoDB" id="6513042at2759"/>
<dbReference type="InterPro" id="IPR057503">
    <property type="entry name" value="PH_RdRP"/>
</dbReference>
<dbReference type="InterPro" id="IPR057596">
    <property type="entry name" value="RDRP_core"/>
</dbReference>
<gene>
    <name evidence="4" type="ORF">GQ43DRAFT_373359</name>
</gene>
<evidence type="ECO:0000256" key="2">
    <source>
        <dbReference type="RuleBase" id="RU363098"/>
    </source>
</evidence>
<keyword evidence="2" id="KW-0808">Transferase</keyword>
<evidence type="ECO:0000256" key="1">
    <source>
        <dbReference type="PROSITE-ProRule" id="PRU00176"/>
    </source>
</evidence>
<keyword evidence="2" id="KW-0548">Nucleotidyltransferase</keyword>
<dbReference type="GO" id="GO:0030422">
    <property type="term" value="P:siRNA processing"/>
    <property type="evidence" value="ECO:0007669"/>
    <property type="project" value="TreeGrafter"/>
</dbReference>
<dbReference type="InterPro" id="IPR007855">
    <property type="entry name" value="RDRP"/>
</dbReference>
<dbReference type="GO" id="GO:0003968">
    <property type="term" value="F:RNA-directed RNA polymerase activity"/>
    <property type="evidence" value="ECO:0007669"/>
    <property type="project" value="UniProtKB-KW"/>
</dbReference>
<dbReference type="GO" id="GO:0003723">
    <property type="term" value="F:RNA binding"/>
    <property type="evidence" value="ECO:0007669"/>
    <property type="project" value="UniProtKB-UniRule"/>
</dbReference>
<dbReference type="PANTHER" id="PTHR23079:SF17">
    <property type="entry name" value="RNA-DEPENDENT RNA POLYMERASE"/>
    <property type="match status" value="1"/>
</dbReference>
<comment type="catalytic activity">
    <reaction evidence="2">
        <text>RNA(n) + a ribonucleoside 5'-triphosphate = RNA(n+1) + diphosphate</text>
        <dbReference type="Rhea" id="RHEA:21248"/>
        <dbReference type="Rhea" id="RHEA-COMP:14527"/>
        <dbReference type="Rhea" id="RHEA-COMP:17342"/>
        <dbReference type="ChEBI" id="CHEBI:33019"/>
        <dbReference type="ChEBI" id="CHEBI:61557"/>
        <dbReference type="ChEBI" id="CHEBI:140395"/>
        <dbReference type="EC" id="2.7.7.48"/>
    </reaction>
</comment>
<dbReference type="Gene3D" id="3.30.70.330">
    <property type="match status" value="1"/>
</dbReference>
<dbReference type="CDD" id="cd00590">
    <property type="entry name" value="RRM_SF"/>
    <property type="match status" value="1"/>
</dbReference>
<dbReference type="PANTHER" id="PTHR23079">
    <property type="entry name" value="RNA-DEPENDENT RNA POLYMERASE"/>
    <property type="match status" value="1"/>
</dbReference>
<dbReference type="Pfam" id="PF25358">
    <property type="entry name" value="PH_fung_RdRP"/>
    <property type="match status" value="1"/>
</dbReference>
<dbReference type="PROSITE" id="PS50102">
    <property type="entry name" value="RRM"/>
    <property type="match status" value="1"/>
</dbReference>
<dbReference type="SUPFAM" id="SSF54928">
    <property type="entry name" value="RNA-binding domain, RBD"/>
    <property type="match status" value="1"/>
</dbReference>
<evidence type="ECO:0000259" key="3">
    <source>
        <dbReference type="PROSITE" id="PS50102"/>
    </source>
</evidence>